<feature type="transmembrane region" description="Helical" evidence="1">
    <location>
        <begin position="159"/>
        <end position="178"/>
    </location>
</feature>
<evidence type="ECO:0000313" key="2">
    <source>
        <dbReference type="EMBL" id="MCO6045469.1"/>
    </source>
</evidence>
<feature type="transmembrane region" description="Helical" evidence="1">
    <location>
        <begin position="66"/>
        <end position="86"/>
    </location>
</feature>
<accession>A0A9X2FFQ5</accession>
<feature type="transmembrane region" description="Helical" evidence="1">
    <location>
        <begin position="198"/>
        <end position="218"/>
    </location>
</feature>
<dbReference type="RefSeq" id="WP_252853581.1">
    <property type="nucleotide sequence ID" value="NZ_JAMXLR010000055.1"/>
</dbReference>
<feature type="transmembrane region" description="Helical" evidence="1">
    <location>
        <begin position="239"/>
        <end position="257"/>
    </location>
</feature>
<name>A0A9X2FFQ5_9BACT</name>
<sequence>MLAAALAVLSTVRLLLNRKIIEEPEHADTLQVWDALWPDVLLSIVTLAALRTFIARRPHRSIGASWRRIINVLSVVALFAYSVWVLTDRTLITMLVHIAIDGIEAAHPRWLQRPDVFPNHAMEGFWSFWTSTLAAVGVLVGMLLLVFDRWFEYQRRQGIARFSFWGIVMSLAVFAWWFTYQEFPRIDPDLASPPSPRAWSDTLAGWLLYAAVATYLAAKSAQVAVDVTNHQVEISVNRTLVVVGAVFIAVAEVWFLIESVRVMHSISDIFGGGAFFDMMEMFGQMLSWPETLLPLLVLASAVGLLWQSFRHPHATKTIAAISPRRFGYFVVAWAALLAVAIPALWAFAMCYWLGPLVL</sequence>
<feature type="transmembrane region" description="Helical" evidence="1">
    <location>
        <begin position="36"/>
        <end position="54"/>
    </location>
</feature>
<proteinExistence type="predicted"/>
<gene>
    <name evidence="2" type="ORF">NG895_16280</name>
</gene>
<feature type="transmembrane region" description="Helical" evidence="1">
    <location>
        <begin position="326"/>
        <end position="354"/>
    </location>
</feature>
<dbReference type="Proteomes" id="UP001155241">
    <property type="component" value="Unassembled WGS sequence"/>
</dbReference>
<reference evidence="2" key="1">
    <citation type="submission" date="2022-06" db="EMBL/GenBank/DDBJ databases">
        <title>Aeoliella straminimaris, a novel planctomycete from sediments.</title>
        <authorList>
            <person name="Vitorino I.R."/>
            <person name="Lage O.M."/>
        </authorList>
    </citation>
    <scope>NUCLEOTIDE SEQUENCE</scope>
    <source>
        <strain evidence="2">ICT_H6.2</strain>
    </source>
</reference>
<evidence type="ECO:0000313" key="3">
    <source>
        <dbReference type="Proteomes" id="UP001155241"/>
    </source>
</evidence>
<feature type="transmembrane region" description="Helical" evidence="1">
    <location>
        <begin position="126"/>
        <end position="147"/>
    </location>
</feature>
<protein>
    <submittedName>
        <fullName evidence="2">Uncharacterized protein</fullName>
    </submittedName>
</protein>
<evidence type="ECO:0000256" key="1">
    <source>
        <dbReference type="SAM" id="Phobius"/>
    </source>
</evidence>
<dbReference type="EMBL" id="JAMXLR010000055">
    <property type="protein sequence ID" value="MCO6045469.1"/>
    <property type="molecule type" value="Genomic_DNA"/>
</dbReference>
<organism evidence="2 3">
    <name type="scientific">Aeoliella straminimaris</name>
    <dbReference type="NCBI Taxonomy" id="2954799"/>
    <lineage>
        <taxon>Bacteria</taxon>
        <taxon>Pseudomonadati</taxon>
        <taxon>Planctomycetota</taxon>
        <taxon>Planctomycetia</taxon>
        <taxon>Pirellulales</taxon>
        <taxon>Lacipirellulaceae</taxon>
        <taxon>Aeoliella</taxon>
    </lineage>
</organism>
<dbReference type="AlphaFoldDB" id="A0A9X2FFQ5"/>
<keyword evidence="1" id="KW-1133">Transmembrane helix</keyword>
<feature type="transmembrane region" description="Helical" evidence="1">
    <location>
        <begin position="286"/>
        <end position="306"/>
    </location>
</feature>
<comment type="caution">
    <text evidence="2">The sequence shown here is derived from an EMBL/GenBank/DDBJ whole genome shotgun (WGS) entry which is preliminary data.</text>
</comment>
<keyword evidence="3" id="KW-1185">Reference proteome</keyword>
<keyword evidence="1" id="KW-0472">Membrane</keyword>
<keyword evidence="1" id="KW-0812">Transmembrane</keyword>